<feature type="region of interest" description="Disordered" evidence="1">
    <location>
        <begin position="1"/>
        <end position="261"/>
    </location>
</feature>
<evidence type="ECO:0000313" key="2">
    <source>
        <dbReference type="EMBL" id="KAL2038794.1"/>
    </source>
</evidence>
<reference evidence="2 3" key="1">
    <citation type="submission" date="2024-09" db="EMBL/GenBank/DDBJ databases">
        <title>Rethinking Asexuality: The Enigmatic Case of Functional Sexual Genes in Lepraria (Stereocaulaceae).</title>
        <authorList>
            <person name="Doellman M."/>
            <person name="Sun Y."/>
            <person name="Barcenas-Pena A."/>
            <person name="Lumbsch H.T."/>
            <person name="Grewe F."/>
        </authorList>
    </citation>
    <scope>NUCLEOTIDE SEQUENCE [LARGE SCALE GENOMIC DNA]</scope>
    <source>
        <strain evidence="2 3">Mercado 3170</strain>
    </source>
</reference>
<evidence type="ECO:0000256" key="1">
    <source>
        <dbReference type="SAM" id="MobiDB-lite"/>
    </source>
</evidence>
<evidence type="ECO:0000313" key="3">
    <source>
        <dbReference type="Proteomes" id="UP001590950"/>
    </source>
</evidence>
<feature type="compositionally biased region" description="Polar residues" evidence="1">
    <location>
        <begin position="214"/>
        <end position="230"/>
    </location>
</feature>
<organism evidence="2 3">
    <name type="scientific">Stereocaulon virgatum</name>
    <dbReference type="NCBI Taxonomy" id="373712"/>
    <lineage>
        <taxon>Eukaryota</taxon>
        <taxon>Fungi</taxon>
        <taxon>Dikarya</taxon>
        <taxon>Ascomycota</taxon>
        <taxon>Pezizomycotina</taxon>
        <taxon>Lecanoromycetes</taxon>
        <taxon>OSLEUM clade</taxon>
        <taxon>Lecanoromycetidae</taxon>
        <taxon>Lecanorales</taxon>
        <taxon>Lecanorineae</taxon>
        <taxon>Stereocaulaceae</taxon>
        <taxon>Stereocaulon</taxon>
    </lineage>
</organism>
<gene>
    <name evidence="2" type="ORF">N7G274_008552</name>
</gene>
<proteinExistence type="predicted"/>
<feature type="compositionally biased region" description="Low complexity" evidence="1">
    <location>
        <begin position="132"/>
        <end position="141"/>
    </location>
</feature>
<protein>
    <submittedName>
        <fullName evidence="2">Uncharacterized protein</fullName>
    </submittedName>
</protein>
<dbReference type="PRINTS" id="PR01217">
    <property type="entry name" value="PRICHEXTENSN"/>
</dbReference>
<sequence length="353" mass="37093">MSLDEPHPSVGGSSTTSNSERRQSSVSYTLPPLPPSSESLVSGTSIPAPTPPPPPPSRDPSAMLMPIPMPVTPQRKPVLRQKSPLSNEAYFSSPSSTMPGAFPTSPPATSPSATSPSAAHPDTSFTTHVYASSPSPSPNSKSPKRPGNLRNLLSFKAMRRSYSNTSPDSAGFRPQSRGAESIISGSQPSLNKKRSGSFWRRKSSMGMSFIAGENTGSRPSTPRPSDQTTLDEGESARSPTPGPGSDLPTITKRQSGTFWRRRSSMGLATAFGANGGTGVAQNGSANGRSVAQNGINVHSEDFKLNGTSGQENEKPLPELNLVPNRTYSPPPQLPEFIGAGTGLGGEDLFKDIH</sequence>
<feature type="compositionally biased region" description="Low complexity" evidence="1">
    <location>
        <begin position="110"/>
        <end position="124"/>
    </location>
</feature>
<dbReference type="EMBL" id="JBEFKJ010000030">
    <property type="protein sequence ID" value="KAL2038794.1"/>
    <property type="molecule type" value="Genomic_DNA"/>
</dbReference>
<name>A0ABR4A209_9LECA</name>
<comment type="caution">
    <text evidence="2">The sequence shown here is derived from an EMBL/GenBank/DDBJ whole genome shotgun (WGS) entry which is preliminary data.</text>
</comment>
<feature type="compositionally biased region" description="Low complexity" evidence="1">
    <location>
        <begin position="24"/>
        <end position="42"/>
    </location>
</feature>
<feature type="region of interest" description="Disordered" evidence="1">
    <location>
        <begin position="300"/>
        <end position="341"/>
    </location>
</feature>
<dbReference type="Proteomes" id="UP001590950">
    <property type="component" value="Unassembled WGS sequence"/>
</dbReference>
<feature type="compositionally biased region" description="Pro residues" evidence="1">
    <location>
        <begin position="48"/>
        <end position="58"/>
    </location>
</feature>
<feature type="compositionally biased region" description="Polar residues" evidence="1">
    <location>
        <begin position="83"/>
        <end position="98"/>
    </location>
</feature>
<feature type="compositionally biased region" description="Basic residues" evidence="1">
    <location>
        <begin position="191"/>
        <end position="203"/>
    </location>
</feature>
<accession>A0ABR4A209</accession>
<keyword evidence="3" id="KW-1185">Reference proteome</keyword>